<reference evidence="1 2" key="1">
    <citation type="submission" date="2015-07" db="EMBL/GenBank/DDBJ databases">
        <title>Draft genome sequence of the Amantichitinum ursilacus IGB-41, a new chitin-degrading bacterium.</title>
        <authorList>
            <person name="Kirstahler P."/>
            <person name="Guenther M."/>
            <person name="Grumaz C."/>
            <person name="Rupp S."/>
            <person name="Zibek S."/>
            <person name="Sohn K."/>
        </authorList>
    </citation>
    <scope>NUCLEOTIDE SEQUENCE [LARGE SCALE GENOMIC DNA]</scope>
    <source>
        <strain evidence="1 2">IGB-41</strain>
    </source>
</reference>
<evidence type="ECO:0000313" key="2">
    <source>
        <dbReference type="Proteomes" id="UP000037939"/>
    </source>
</evidence>
<name>A0A0N0GL14_9NEIS</name>
<organism evidence="1 2">
    <name type="scientific">Amantichitinum ursilacus</name>
    <dbReference type="NCBI Taxonomy" id="857265"/>
    <lineage>
        <taxon>Bacteria</taxon>
        <taxon>Pseudomonadati</taxon>
        <taxon>Pseudomonadota</taxon>
        <taxon>Betaproteobacteria</taxon>
        <taxon>Neisseriales</taxon>
        <taxon>Chitinibacteraceae</taxon>
        <taxon>Amantichitinum</taxon>
    </lineage>
</organism>
<dbReference type="Proteomes" id="UP000037939">
    <property type="component" value="Unassembled WGS sequence"/>
</dbReference>
<keyword evidence="2" id="KW-1185">Reference proteome</keyword>
<protein>
    <submittedName>
        <fullName evidence="1">Uncharacterized protein</fullName>
    </submittedName>
</protein>
<gene>
    <name evidence="1" type="ORF">WG78_19420</name>
</gene>
<dbReference type="EMBL" id="LAQT01000036">
    <property type="protein sequence ID" value="KPC49526.1"/>
    <property type="molecule type" value="Genomic_DNA"/>
</dbReference>
<proteinExistence type="predicted"/>
<comment type="caution">
    <text evidence="1">The sequence shown here is derived from an EMBL/GenBank/DDBJ whole genome shotgun (WGS) entry which is preliminary data.</text>
</comment>
<sequence length="69" mass="7846">MLLWLVGLDPPYEDLSSMHRVGHEPPFKAVAKTVFLACHFGWWVSTHPMRKSGVGRYHHPDVLLVSNHG</sequence>
<dbReference type="AlphaFoldDB" id="A0A0N0GL14"/>
<evidence type="ECO:0000313" key="1">
    <source>
        <dbReference type="EMBL" id="KPC49526.1"/>
    </source>
</evidence>
<accession>A0A0N0GL14</accession>